<gene>
    <name evidence="1" type="ORF">J2Y69_001563</name>
</gene>
<sequence>MELSQQLRFEEIESMEAPDSDMYVGFKLAVFIGLIALVT</sequence>
<dbReference type="RefSeq" id="WP_310019262.1">
    <property type="nucleotide sequence ID" value="NZ_JAVDUM010000005.1"/>
</dbReference>
<evidence type="ECO:0000313" key="1">
    <source>
        <dbReference type="EMBL" id="MDR6866964.1"/>
    </source>
</evidence>
<reference evidence="1 2" key="1">
    <citation type="submission" date="2023-07" db="EMBL/GenBank/DDBJ databases">
        <title>Sorghum-associated microbial communities from plants grown in Nebraska, USA.</title>
        <authorList>
            <person name="Schachtman D."/>
        </authorList>
    </citation>
    <scope>NUCLEOTIDE SEQUENCE [LARGE SCALE GENOMIC DNA]</scope>
    <source>
        <strain evidence="1 2">2980</strain>
    </source>
</reference>
<organism evidence="1 2">
    <name type="scientific">Microbacterium resistens</name>
    <dbReference type="NCBI Taxonomy" id="156977"/>
    <lineage>
        <taxon>Bacteria</taxon>
        <taxon>Bacillati</taxon>
        <taxon>Actinomycetota</taxon>
        <taxon>Actinomycetes</taxon>
        <taxon>Micrococcales</taxon>
        <taxon>Microbacteriaceae</taxon>
        <taxon>Microbacterium</taxon>
    </lineage>
</organism>
<proteinExistence type="predicted"/>
<evidence type="ECO:0000313" key="2">
    <source>
        <dbReference type="Proteomes" id="UP001259347"/>
    </source>
</evidence>
<dbReference type="Proteomes" id="UP001259347">
    <property type="component" value="Unassembled WGS sequence"/>
</dbReference>
<keyword evidence="2" id="KW-1185">Reference proteome</keyword>
<protein>
    <submittedName>
        <fullName evidence="1">Uncharacterized protein</fullName>
    </submittedName>
</protein>
<dbReference type="NCBIfam" id="NF041808">
    <property type="entry name" value="daptide_123"/>
    <property type="match status" value="1"/>
</dbReference>
<name>A0ABU1SBH7_9MICO</name>
<accession>A0ABU1SBH7</accession>
<dbReference type="EMBL" id="JAVDUM010000005">
    <property type="protein sequence ID" value="MDR6866964.1"/>
    <property type="molecule type" value="Genomic_DNA"/>
</dbReference>
<comment type="caution">
    <text evidence="1">The sequence shown here is derived from an EMBL/GenBank/DDBJ whole genome shotgun (WGS) entry which is preliminary data.</text>
</comment>